<dbReference type="SUPFAM" id="SSF56281">
    <property type="entry name" value="Metallo-hydrolase/oxidoreductase"/>
    <property type="match status" value="1"/>
</dbReference>
<evidence type="ECO:0000313" key="2">
    <source>
        <dbReference type="EMBL" id="SFJ65730.1"/>
    </source>
</evidence>
<dbReference type="Pfam" id="PF00753">
    <property type="entry name" value="Lactamase_B"/>
    <property type="match status" value="1"/>
</dbReference>
<dbReference type="SMART" id="SM00849">
    <property type="entry name" value="Lactamase_B"/>
    <property type="match status" value="1"/>
</dbReference>
<dbReference type="AlphaFoldDB" id="A0A1I3T532"/>
<feature type="domain" description="Metallo-beta-lactamase" evidence="1">
    <location>
        <begin position="35"/>
        <end position="227"/>
    </location>
</feature>
<sequence length="302" mass="32424">MSRPDVSEAVPTVGGEPVRVAEGVFVLPDRRAELVPNVGFVVGERAALVVDTGLGPSNGEYVLGQARRLAGSRPLYLTTTHFHPEHAFGAQAFRGAAAIVGNRAQRDELRRKGAAYLGMFSGFGEAIAAALADVELVEPDLVYDGEAELDLGGRKVVLRAVGPAHTAGDQLVLVDDHVVFGGDLFESRIFPILPYFPPHDTDVDPDRWIDLLARLAADGPDVVVPGHGEVGDRTLLRDVHDYLVHLRDETARLQAAGVPADDAAATIGEAARARWSTWERPEWITAGVHAWYGLRTANPGDL</sequence>
<dbReference type="PANTHER" id="PTHR42951">
    <property type="entry name" value="METALLO-BETA-LACTAMASE DOMAIN-CONTAINING"/>
    <property type="match status" value="1"/>
</dbReference>
<dbReference type="InterPro" id="IPR001279">
    <property type="entry name" value="Metallo-B-lactamas"/>
</dbReference>
<evidence type="ECO:0000313" key="3">
    <source>
        <dbReference type="Proteomes" id="UP000199025"/>
    </source>
</evidence>
<protein>
    <submittedName>
        <fullName evidence="2">Glyoxylase, beta-lactamase superfamily II</fullName>
    </submittedName>
</protein>
<dbReference type="Gene3D" id="3.60.15.10">
    <property type="entry name" value="Ribonuclease Z/Hydroxyacylglutathione hydrolase-like"/>
    <property type="match status" value="1"/>
</dbReference>
<reference evidence="2 3" key="1">
    <citation type="submission" date="2016-10" db="EMBL/GenBank/DDBJ databases">
        <authorList>
            <person name="de Groot N.N."/>
        </authorList>
    </citation>
    <scope>NUCLEOTIDE SEQUENCE [LARGE SCALE GENOMIC DNA]</scope>
    <source>
        <strain evidence="2 3">DSM 44468</strain>
    </source>
</reference>
<evidence type="ECO:0000259" key="1">
    <source>
        <dbReference type="SMART" id="SM00849"/>
    </source>
</evidence>
<dbReference type="OrthoDB" id="2273115at2"/>
<dbReference type="CDD" id="cd16282">
    <property type="entry name" value="metallo-hydrolase-like_MBL-fold"/>
    <property type="match status" value="1"/>
</dbReference>
<dbReference type="RefSeq" id="WP_091507375.1">
    <property type="nucleotide sequence ID" value="NZ_CBDRCA010000001.1"/>
</dbReference>
<organism evidence="2 3">
    <name type="scientific">Amycolatopsis sacchari</name>
    <dbReference type="NCBI Taxonomy" id="115433"/>
    <lineage>
        <taxon>Bacteria</taxon>
        <taxon>Bacillati</taxon>
        <taxon>Actinomycetota</taxon>
        <taxon>Actinomycetes</taxon>
        <taxon>Pseudonocardiales</taxon>
        <taxon>Pseudonocardiaceae</taxon>
        <taxon>Amycolatopsis</taxon>
    </lineage>
</organism>
<accession>A0A1I3T532</accession>
<dbReference type="STRING" id="115433.SAMN05421835_107130"/>
<gene>
    <name evidence="2" type="ORF">SAMN05421835_107130</name>
</gene>
<keyword evidence="3" id="KW-1185">Reference proteome</keyword>
<dbReference type="EMBL" id="FORP01000007">
    <property type="protein sequence ID" value="SFJ65730.1"/>
    <property type="molecule type" value="Genomic_DNA"/>
</dbReference>
<proteinExistence type="predicted"/>
<dbReference type="Proteomes" id="UP000199025">
    <property type="component" value="Unassembled WGS sequence"/>
</dbReference>
<dbReference type="InterPro" id="IPR050855">
    <property type="entry name" value="NDM-1-like"/>
</dbReference>
<dbReference type="InterPro" id="IPR036866">
    <property type="entry name" value="RibonucZ/Hydroxyglut_hydro"/>
</dbReference>
<dbReference type="PANTHER" id="PTHR42951:SF4">
    <property type="entry name" value="ACYL-COENZYME A THIOESTERASE MBLAC2"/>
    <property type="match status" value="1"/>
</dbReference>
<name>A0A1I3T532_9PSEU</name>